<dbReference type="EMBL" id="AKKV01000026">
    <property type="protein sequence ID" value="EIT85312.1"/>
    <property type="molecule type" value="Genomic_DNA"/>
</dbReference>
<evidence type="ECO:0008006" key="3">
    <source>
        <dbReference type="Google" id="ProtNLM"/>
    </source>
</evidence>
<dbReference type="eggNOG" id="ENOG503317Q">
    <property type="taxonomic scope" value="Bacteria"/>
</dbReference>
<comment type="caution">
    <text evidence="1">The sequence shown here is derived from an EMBL/GenBank/DDBJ whole genome shotgun (WGS) entry which is preliminary data.</text>
</comment>
<evidence type="ECO:0000313" key="1">
    <source>
        <dbReference type="EMBL" id="EIT85312.1"/>
    </source>
</evidence>
<keyword evidence="2" id="KW-1185">Reference proteome</keyword>
<dbReference type="RefSeq" id="WP_007202330.1">
    <property type="nucleotide sequence ID" value="NZ_AKKV01000026.1"/>
</dbReference>
<dbReference type="InterPro" id="IPR025716">
    <property type="entry name" value="Post-transcriptional_regulator"/>
</dbReference>
<organism evidence="1 2">
    <name type="scientific">Fictibacillus macauensis ZFHKF-1</name>
    <dbReference type="NCBI Taxonomy" id="1196324"/>
    <lineage>
        <taxon>Bacteria</taxon>
        <taxon>Bacillati</taxon>
        <taxon>Bacillota</taxon>
        <taxon>Bacilli</taxon>
        <taxon>Bacillales</taxon>
        <taxon>Fictibacillaceae</taxon>
        <taxon>Fictibacillus</taxon>
    </lineage>
</organism>
<protein>
    <recommendedName>
        <fullName evidence="3">Post-transcriptional regulator</fullName>
    </recommendedName>
</protein>
<dbReference type="Pfam" id="PF13797">
    <property type="entry name" value="Post_transc_reg"/>
    <property type="match status" value="1"/>
</dbReference>
<dbReference type="PATRIC" id="fig|1196324.3.peg.2306"/>
<accession>I8AHV5</accession>
<reference evidence="1 2" key="1">
    <citation type="journal article" date="2012" name="J. Bacteriol.">
        <title>Genome of Bacillus macauensis ZFHKF-1, a Long-Chain-Forming Bacterium.</title>
        <authorList>
            <person name="Cai L."/>
            <person name="Zhang T."/>
        </authorList>
    </citation>
    <scope>NUCLEOTIDE SEQUENCE [LARGE SCALE GENOMIC DNA]</scope>
    <source>
        <strain evidence="1 2">ZFHKF-1</strain>
    </source>
</reference>
<dbReference type="AlphaFoldDB" id="I8AHV5"/>
<sequence>MNASELERLKTKMEGVLQNKAEEFHFFGYESVTPEEIWRCTLYVMNKKKVDMQLHQLASQLLNLRLTDFMNWLMLEAYKRDVKKEGGVNQQEKM</sequence>
<evidence type="ECO:0000313" key="2">
    <source>
        <dbReference type="Proteomes" id="UP000004080"/>
    </source>
</evidence>
<dbReference type="STRING" id="1196324.A374_11230"/>
<name>I8AHV5_9BACL</name>
<proteinExistence type="predicted"/>
<dbReference type="Proteomes" id="UP000004080">
    <property type="component" value="Unassembled WGS sequence"/>
</dbReference>
<gene>
    <name evidence="1" type="ORF">A374_11230</name>
</gene>